<dbReference type="Pfam" id="PF20684">
    <property type="entry name" value="Fung_rhodopsin"/>
    <property type="match status" value="1"/>
</dbReference>
<comment type="subcellular location">
    <subcellularLocation>
        <location evidence="1">Membrane</location>
        <topology evidence="1">Multi-pass membrane protein</topology>
    </subcellularLocation>
</comment>
<proteinExistence type="inferred from homology"/>
<dbReference type="Proteomes" id="UP001320420">
    <property type="component" value="Unassembled WGS sequence"/>
</dbReference>
<dbReference type="InterPro" id="IPR049326">
    <property type="entry name" value="Rhodopsin_dom_fungi"/>
</dbReference>
<evidence type="ECO:0000256" key="1">
    <source>
        <dbReference type="ARBA" id="ARBA00004141"/>
    </source>
</evidence>
<feature type="domain" description="Rhodopsin" evidence="7">
    <location>
        <begin position="9"/>
        <end position="49"/>
    </location>
</feature>
<keyword evidence="2" id="KW-0812">Transmembrane</keyword>
<dbReference type="AlphaFoldDB" id="A0AAN9UNF8"/>
<gene>
    <name evidence="8" type="ORF">SLS62_007330</name>
</gene>
<evidence type="ECO:0000259" key="7">
    <source>
        <dbReference type="Pfam" id="PF20684"/>
    </source>
</evidence>
<keyword evidence="4" id="KW-0472">Membrane</keyword>
<keyword evidence="9" id="KW-1185">Reference proteome</keyword>
<protein>
    <recommendedName>
        <fullName evidence="7">Rhodopsin domain-containing protein</fullName>
    </recommendedName>
</protein>
<organism evidence="8 9">
    <name type="scientific">Diatrype stigma</name>
    <dbReference type="NCBI Taxonomy" id="117547"/>
    <lineage>
        <taxon>Eukaryota</taxon>
        <taxon>Fungi</taxon>
        <taxon>Dikarya</taxon>
        <taxon>Ascomycota</taxon>
        <taxon>Pezizomycotina</taxon>
        <taxon>Sordariomycetes</taxon>
        <taxon>Xylariomycetidae</taxon>
        <taxon>Xylariales</taxon>
        <taxon>Diatrypaceae</taxon>
        <taxon>Diatrype</taxon>
    </lineage>
</organism>
<feature type="compositionally biased region" description="Basic and acidic residues" evidence="6">
    <location>
        <begin position="165"/>
        <end position="174"/>
    </location>
</feature>
<evidence type="ECO:0000256" key="3">
    <source>
        <dbReference type="ARBA" id="ARBA00022989"/>
    </source>
</evidence>
<accession>A0AAN9UNF8</accession>
<reference evidence="8 9" key="1">
    <citation type="submission" date="2024-02" db="EMBL/GenBank/DDBJ databases">
        <title>De novo assembly and annotation of 12 fungi associated with fruit tree decline syndrome in Ontario, Canada.</title>
        <authorList>
            <person name="Sulman M."/>
            <person name="Ellouze W."/>
            <person name="Ilyukhin E."/>
        </authorList>
    </citation>
    <scope>NUCLEOTIDE SEQUENCE [LARGE SCALE GENOMIC DNA]</scope>
    <source>
        <strain evidence="8 9">M11/M66-122</strain>
    </source>
</reference>
<dbReference type="PANTHER" id="PTHR33048">
    <property type="entry name" value="PTH11-LIKE INTEGRAL MEMBRANE PROTEIN (AFU_ORTHOLOGUE AFUA_5G11245)"/>
    <property type="match status" value="1"/>
</dbReference>
<dbReference type="InterPro" id="IPR052337">
    <property type="entry name" value="SAT4-like"/>
</dbReference>
<feature type="compositionally biased region" description="Basic and acidic residues" evidence="6">
    <location>
        <begin position="81"/>
        <end position="106"/>
    </location>
</feature>
<feature type="compositionally biased region" description="Basic and acidic residues" evidence="6">
    <location>
        <begin position="134"/>
        <end position="144"/>
    </location>
</feature>
<comment type="caution">
    <text evidence="8">The sequence shown here is derived from an EMBL/GenBank/DDBJ whole genome shotgun (WGS) entry which is preliminary data.</text>
</comment>
<sequence length="174" mass="19747">MIRTVQMWGVLLVPKDYTWDIVEQFHWSYLEVNIGILCASVPALQPFVKQYLGSVFGSQPRSSRGLSDQQPQPYSTAIGRNAERREAKLQGYELDSRDDRSEDDPFKPGAAIKVEELRQTWRRDGAQHATAITSERHGSDHLESQSEASFGMRFREASPQGIAVRTERSVKYSS</sequence>
<feature type="region of interest" description="Disordered" evidence="6">
    <location>
        <begin position="60"/>
        <end position="174"/>
    </location>
</feature>
<dbReference type="EMBL" id="JAKJXP020000059">
    <property type="protein sequence ID" value="KAK7750778.1"/>
    <property type="molecule type" value="Genomic_DNA"/>
</dbReference>
<keyword evidence="3" id="KW-1133">Transmembrane helix</keyword>
<evidence type="ECO:0000256" key="6">
    <source>
        <dbReference type="SAM" id="MobiDB-lite"/>
    </source>
</evidence>
<evidence type="ECO:0000256" key="5">
    <source>
        <dbReference type="ARBA" id="ARBA00038359"/>
    </source>
</evidence>
<dbReference type="GO" id="GO:0016020">
    <property type="term" value="C:membrane"/>
    <property type="evidence" value="ECO:0007669"/>
    <property type="project" value="UniProtKB-SubCell"/>
</dbReference>
<comment type="similarity">
    <text evidence="5">Belongs to the SAT4 family.</text>
</comment>
<name>A0AAN9UNF8_9PEZI</name>
<evidence type="ECO:0000313" key="8">
    <source>
        <dbReference type="EMBL" id="KAK7750778.1"/>
    </source>
</evidence>
<evidence type="ECO:0000256" key="4">
    <source>
        <dbReference type="ARBA" id="ARBA00023136"/>
    </source>
</evidence>
<evidence type="ECO:0000313" key="9">
    <source>
        <dbReference type="Proteomes" id="UP001320420"/>
    </source>
</evidence>
<feature type="compositionally biased region" description="Polar residues" evidence="6">
    <location>
        <begin position="60"/>
        <end position="75"/>
    </location>
</feature>
<dbReference type="PANTHER" id="PTHR33048:SF124">
    <property type="entry name" value="INTEGRAL MEMBRANE PROTEIN"/>
    <property type="match status" value="1"/>
</dbReference>
<evidence type="ECO:0000256" key="2">
    <source>
        <dbReference type="ARBA" id="ARBA00022692"/>
    </source>
</evidence>
<feature type="compositionally biased region" description="Basic and acidic residues" evidence="6">
    <location>
        <begin position="113"/>
        <end position="126"/>
    </location>
</feature>